<keyword evidence="1" id="KW-0472">Membrane</keyword>
<sequence length="142" mass="15762">MQTMSCRAVPFRALQPNDPFGQFLYVSLSLDHPAPDGSFRPRNSAAKESDHKFCLFVLISSSFCAVCSVNPRRTRGLGNVLMRSRLEALKDEIHEVIFLEAYSGVANLRFVVIPLIAALAPCISLGCYFECIIATLFFSKLV</sequence>
<dbReference type="Proteomes" id="UP000823388">
    <property type="component" value="Chromosome 5N"/>
</dbReference>
<evidence type="ECO:0000313" key="3">
    <source>
        <dbReference type="Proteomes" id="UP000823388"/>
    </source>
</evidence>
<keyword evidence="1" id="KW-0812">Transmembrane</keyword>
<name>A0A8T0S1G7_PANVG</name>
<organism evidence="2 3">
    <name type="scientific">Panicum virgatum</name>
    <name type="common">Blackwell switchgrass</name>
    <dbReference type="NCBI Taxonomy" id="38727"/>
    <lineage>
        <taxon>Eukaryota</taxon>
        <taxon>Viridiplantae</taxon>
        <taxon>Streptophyta</taxon>
        <taxon>Embryophyta</taxon>
        <taxon>Tracheophyta</taxon>
        <taxon>Spermatophyta</taxon>
        <taxon>Magnoliopsida</taxon>
        <taxon>Liliopsida</taxon>
        <taxon>Poales</taxon>
        <taxon>Poaceae</taxon>
        <taxon>PACMAD clade</taxon>
        <taxon>Panicoideae</taxon>
        <taxon>Panicodae</taxon>
        <taxon>Paniceae</taxon>
        <taxon>Panicinae</taxon>
        <taxon>Panicum</taxon>
        <taxon>Panicum sect. Hiantes</taxon>
    </lineage>
</organism>
<protein>
    <submittedName>
        <fullName evidence="2">Uncharacterized protein</fullName>
    </submittedName>
</protein>
<accession>A0A8T0S1G7</accession>
<evidence type="ECO:0000256" key="1">
    <source>
        <dbReference type="SAM" id="Phobius"/>
    </source>
</evidence>
<keyword evidence="3" id="KW-1185">Reference proteome</keyword>
<feature type="transmembrane region" description="Helical" evidence="1">
    <location>
        <begin position="111"/>
        <end position="138"/>
    </location>
</feature>
<dbReference type="EMBL" id="CM029046">
    <property type="protein sequence ID" value="KAG2592037.1"/>
    <property type="molecule type" value="Genomic_DNA"/>
</dbReference>
<dbReference type="AlphaFoldDB" id="A0A8T0S1G7"/>
<reference evidence="2" key="1">
    <citation type="submission" date="2020-05" db="EMBL/GenBank/DDBJ databases">
        <title>WGS assembly of Panicum virgatum.</title>
        <authorList>
            <person name="Lovell J.T."/>
            <person name="Jenkins J."/>
            <person name="Shu S."/>
            <person name="Juenger T.E."/>
            <person name="Schmutz J."/>
        </authorList>
    </citation>
    <scope>NUCLEOTIDE SEQUENCE</scope>
    <source>
        <strain evidence="2">AP13</strain>
    </source>
</reference>
<comment type="caution">
    <text evidence="2">The sequence shown here is derived from an EMBL/GenBank/DDBJ whole genome shotgun (WGS) entry which is preliminary data.</text>
</comment>
<evidence type="ECO:0000313" key="2">
    <source>
        <dbReference type="EMBL" id="KAG2592037.1"/>
    </source>
</evidence>
<keyword evidence="1" id="KW-1133">Transmembrane helix</keyword>
<gene>
    <name evidence="2" type="ORF">PVAP13_5NG522900</name>
</gene>
<proteinExistence type="predicted"/>